<evidence type="ECO:0008006" key="3">
    <source>
        <dbReference type="Google" id="ProtNLM"/>
    </source>
</evidence>
<gene>
    <name evidence="1" type="ORF">D7294_14100</name>
</gene>
<proteinExistence type="predicted"/>
<evidence type="ECO:0000313" key="2">
    <source>
        <dbReference type="Proteomes" id="UP000272474"/>
    </source>
</evidence>
<dbReference type="Proteomes" id="UP000272474">
    <property type="component" value="Unassembled WGS sequence"/>
</dbReference>
<accession>A0A3A9Z0J5</accession>
<dbReference type="EMBL" id="RBAL01000007">
    <property type="protein sequence ID" value="RKN41871.1"/>
    <property type="molecule type" value="Genomic_DNA"/>
</dbReference>
<dbReference type="InterPro" id="IPR025683">
    <property type="entry name" value="Protein_beta"/>
</dbReference>
<organism evidence="1 2">
    <name type="scientific">Streptomyces hoynatensis</name>
    <dbReference type="NCBI Taxonomy" id="1141874"/>
    <lineage>
        <taxon>Bacteria</taxon>
        <taxon>Bacillati</taxon>
        <taxon>Actinomycetota</taxon>
        <taxon>Actinomycetes</taxon>
        <taxon>Kitasatosporales</taxon>
        <taxon>Streptomycetaceae</taxon>
        <taxon>Streptomyces</taxon>
    </lineage>
</organism>
<dbReference type="Pfam" id="PF14350">
    <property type="entry name" value="Beta_protein"/>
    <property type="match status" value="1"/>
</dbReference>
<sequence length="352" mass="38542">MSVPLYVPVLPVRQHARLAYLGVRPELQAAMAPLWNLPPCPGVPSAGLKSIPWKKELDRVRGAHRRHPGWVDAPFAEEAQISALSEILSECTGLSGLLRPVTGPERSLAQRSAALETARRRGCGVGVRVRVPGEWSGDTAEAVDRLLAQADPDMPVDLLLDLGRVLPGRPDAAKEAVRALDALWPLANWRIAAVLGGGFPHVTDDMLELGVLHEEPRADWRMWHETRASGRDYVPLLAYGDYGVQPVTALAQQPADGGPPWGVLRYTIDSWFVLCKVWNRGPDRAAGIRAAARRIRELPEFRGAVASAGETWLRDCAEGPLTSKHGTGQIADWLRAGNIQHMTFVVRSLLQR</sequence>
<comment type="caution">
    <text evidence="1">The sequence shown here is derived from an EMBL/GenBank/DDBJ whole genome shotgun (WGS) entry which is preliminary data.</text>
</comment>
<dbReference type="OrthoDB" id="4300514at2"/>
<dbReference type="RefSeq" id="WP_120679941.1">
    <property type="nucleotide sequence ID" value="NZ_RBAL01000007.1"/>
</dbReference>
<name>A0A3A9Z0J5_9ACTN</name>
<protein>
    <recommendedName>
        <fullName evidence="3">T4 beta protein</fullName>
    </recommendedName>
</protein>
<evidence type="ECO:0000313" key="1">
    <source>
        <dbReference type="EMBL" id="RKN41871.1"/>
    </source>
</evidence>
<keyword evidence="2" id="KW-1185">Reference proteome</keyword>
<dbReference type="AlphaFoldDB" id="A0A3A9Z0J5"/>
<reference evidence="1 2" key="1">
    <citation type="journal article" date="2014" name="Int. J. Syst. Evol. Microbiol.">
        <title>Streptomyces hoynatensis sp. nov., isolated from deep marine sediment.</title>
        <authorList>
            <person name="Veyisoglu A."/>
            <person name="Sahin N."/>
        </authorList>
    </citation>
    <scope>NUCLEOTIDE SEQUENCE [LARGE SCALE GENOMIC DNA]</scope>
    <source>
        <strain evidence="1 2">KCTC 29097</strain>
    </source>
</reference>